<dbReference type="Proteomes" id="UP000824927">
    <property type="component" value="Unassembled WGS sequence"/>
</dbReference>
<sequence>MMRVAALIFGSMALAAPMATPASAQSQERYERGDEQKIGTRFKRKAESPNVTDTRLMQKSVARCVVYRNKDLSRELLANSDTMRIDFYKVEDLDADGMFKELDVADCLGRAAKFRTLSIRMTMPLRTLRNLMAEEVYLMDQDDPLALSADAPEYLENRYYATGRHPGAVSTAKLSDCIVRHGTASSDALLRSRPGSDDENEAIDALSPALVKCAGEDIADAEISSSMVRTVVADGLWARMHYGPTAPVAAVEEETKDDDA</sequence>
<feature type="signal peptide" evidence="1">
    <location>
        <begin position="1"/>
        <end position="24"/>
    </location>
</feature>
<comment type="caution">
    <text evidence="2">The sequence shown here is derived from an EMBL/GenBank/DDBJ whole genome shotgun (WGS) entry which is preliminary data.</text>
</comment>
<dbReference type="EMBL" id="JAHVKP010000001">
    <property type="protein sequence ID" value="MBY6217655.1"/>
    <property type="molecule type" value="Genomic_DNA"/>
</dbReference>
<keyword evidence="1" id="KW-0732">Signal</keyword>
<gene>
    <name evidence="2" type="ORF">KUV31_04795</name>
</gene>
<dbReference type="AlphaFoldDB" id="A0A9Q3RZY8"/>
<name>A0A9Q3RZY8_9SPHN</name>
<reference evidence="2" key="1">
    <citation type="submission" date="2021-06" db="EMBL/GenBank/DDBJ databases">
        <title>50 bacteria genomes isolated from Dapeng, Shenzhen, China.</title>
        <authorList>
            <person name="Zheng W."/>
            <person name="Yu S."/>
            <person name="Huang Y."/>
        </authorList>
    </citation>
    <scope>NUCLEOTIDE SEQUENCE</scope>
    <source>
        <strain evidence="2">DP4N28-2</strain>
    </source>
</reference>
<evidence type="ECO:0000256" key="1">
    <source>
        <dbReference type="SAM" id="SignalP"/>
    </source>
</evidence>
<dbReference type="RefSeq" id="WP_222404711.1">
    <property type="nucleotide sequence ID" value="NZ_JAHVKP010000001.1"/>
</dbReference>
<evidence type="ECO:0000313" key="2">
    <source>
        <dbReference type="EMBL" id="MBY6217655.1"/>
    </source>
</evidence>
<organism evidence="2 3">
    <name type="scientific">Qipengyuania aquimaris</name>
    <dbReference type="NCBI Taxonomy" id="255984"/>
    <lineage>
        <taxon>Bacteria</taxon>
        <taxon>Pseudomonadati</taxon>
        <taxon>Pseudomonadota</taxon>
        <taxon>Alphaproteobacteria</taxon>
        <taxon>Sphingomonadales</taxon>
        <taxon>Erythrobacteraceae</taxon>
        <taxon>Qipengyuania</taxon>
    </lineage>
</organism>
<protein>
    <submittedName>
        <fullName evidence="2">Uncharacterized protein</fullName>
    </submittedName>
</protein>
<proteinExistence type="predicted"/>
<feature type="chain" id="PRO_5040334148" evidence="1">
    <location>
        <begin position="25"/>
        <end position="260"/>
    </location>
</feature>
<accession>A0A9Q3RZY8</accession>
<evidence type="ECO:0000313" key="3">
    <source>
        <dbReference type="Proteomes" id="UP000824927"/>
    </source>
</evidence>